<reference evidence="2" key="1">
    <citation type="journal article" date="2015" name="Proc. Natl. Acad. Sci. U.S.A.">
        <title>Networks of energetic and metabolic interactions define dynamics in microbial communities.</title>
        <authorList>
            <person name="Embree M."/>
            <person name="Liu J.K."/>
            <person name="Al-Bassam M.M."/>
            <person name="Zengler K."/>
        </authorList>
    </citation>
    <scope>NUCLEOTIDE SEQUENCE</scope>
</reference>
<dbReference type="InterPro" id="IPR035093">
    <property type="entry name" value="RelE/ParE_toxin_dom_sf"/>
</dbReference>
<proteinExistence type="predicted"/>
<dbReference type="PANTHER" id="PTHR35601:SF1">
    <property type="entry name" value="TOXIN RELE"/>
    <property type="match status" value="1"/>
</dbReference>
<comment type="caution">
    <text evidence="2">The sequence shown here is derived from an EMBL/GenBank/DDBJ whole genome shotgun (WGS) entry which is preliminary data.</text>
</comment>
<evidence type="ECO:0000256" key="1">
    <source>
        <dbReference type="ARBA" id="ARBA00022649"/>
    </source>
</evidence>
<dbReference type="PANTHER" id="PTHR35601">
    <property type="entry name" value="TOXIN RELE"/>
    <property type="match status" value="1"/>
</dbReference>
<accession>A0A0W8FEZ0</accession>
<name>A0A0W8FEZ0_9ZZZZ</name>
<protein>
    <submittedName>
        <fullName evidence="2">Rele/stbe replicon stabilization toxin</fullName>
    </submittedName>
</protein>
<dbReference type="InterPro" id="IPR007712">
    <property type="entry name" value="RelE/ParE_toxin"/>
</dbReference>
<dbReference type="AlphaFoldDB" id="A0A0W8FEZ0"/>
<gene>
    <name evidence="2" type="ORF">ASZ90_010835</name>
</gene>
<organism evidence="2">
    <name type="scientific">hydrocarbon metagenome</name>
    <dbReference type="NCBI Taxonomy" id="938273"/>
    <lineage>
        <taxon>unclassified sequences</taxon>
        <taxon>metagenomes</taxon>
        <taxon>ecological metagenomes</taxon>
    </lineage>
</organism>
<dbReference type="Pfam" id="PF05016">
    <property type="entry name" value="ParE_toxin"/>
    <property type="match status" value="1"/>
</dbReference>
<sequence>MTWRLIIAPGAERDFSHLNKPDNIRIRDELYALAGEPQPGRRLKKLKEVRDLPLYALRVGHYRVILIIEDDTMVIVVIEIGDRSSIYRKH</sequence>
<dbReference type="EMBL" id="LNQE01001289">
    <property type="protein sequence ID" value="KUG19448.1"/>
    <property type="molecule type" value="Genomic_DNA"/>
</dbReference>
<keyword evidence="1" id="KW-1277">Toxin-antitoxin system</keyword>
<evidence type="ECO:0000313" key="2">
    <source>
        <dbReference type="EMBL" id="KUG19448.1"/>
    </source>
</evidence>
<dbReference type="SUPFAM" id="SSF143011">
    <property type="entry name" value="RelE-like"/>
    <property type="match status" value="1"/>
</dbReference>
<dbReference type="Gene3D" id="3.30.2310.20">
    <property type="entry name" value="RelE-like"/>
    <property type="match status" value="1"/>
</dbReference>